<dbReference type="NCBIfam" id="TIGR00527">
    <property type="entry name" value="gcvH"/>
    <property type="match status" value="1"/>
</dbReference>
<keyword evidence="2 4" id="KW-0450">Lipoyl</keyword>
<reference evidence="9 10" key="1">
    <citation type="journal article" date="2018" name="BMC Genomics">
        <title>Genomic evidence for intraspecific hybridization in a clonal and extremely halotolerant yeast.</title>
        <authorList>
            <person name="Gostincar C."/>
            <person name="Stajich J.E."/>
            <person name="Zupancic J."/>
            <person name="Zalar P."/>
            <person name="Gunde-Cimerman N."/>
        </authorList>
    </citation>
    <scope>NUCLEOTIDE SEQUENCE [LARGE SCALE GENOMIC DNA]</scope>
    <source>
        <strain evidence="8 10">EXF-6654</strain>
        <strain evidence="7 9">EXF-6656</strain>
    </source>
</reference>
<dbReference type="GO" id="GO:0009249">
    <property type="term" value="P:protein lipoylation"/>
    <property type="evidence" value="ECO:0007669"/>
    <property type="project" value="TreeGrafter"/>
</dbReference>
<dbReference type="HAMAP" id="MF_00272">
    <property type="entry name" value="GcvH"/>
    <property type="match status" value="1"/>
</dbReference>
<dbReference type="PROSITE" id="PS00189">
    <property type="entry name" value="LIPOYL"/>
    <property type="match status" value="1"/>
</dbReference>
<dbReference type="NCBIfam" id="NF002270">
    <property type="entry name" value="PRK01202.1"/>
    <property type="match status" value="1"/>
</dbReference>
<sequence length="238" mass="25632">MRDAKALSRHVPTLRSVQLVRASIEPAVAGAAAHRHVTARIAALYTKHHALYSIGNKMAAAIGQSGAAFARALQGPAKSVARCSRTQFQHMRAQRPAFTPAVRSFTAGARSFEKRYTEDHEWIDTSNPEAATIGISTYAAKALGDVVYVELPQIDMEVNKGDAIGAVESVKSASDIMTPVSGVITEVNSSLEEKPSKINSSPEGDGWLAKVKMTSQDEVQGLMDAEAYRKFTEESSDK</sequence>
<evidence type="ECO:0000256" key="5">
    <source>
        <dbReference type="RuleBase" id="RU364055"/>
    </source>
</evidence>
<dbReference type="InterPro" id="IPR002930">
    <property type="entry name" value="GCV_H"/>
</dbReference>
<protein>
    <recommendedName>
        <fullName evidence="5">Glycine cleavage system H protein</fullName>
    </recommendedName>
</protein>
<feature type="domain" description="Lipoyl-binding" evidence="6">
    <location>
        <begin position="130"/>
        <end position="212"/>
    </location>
</feature>
<organism evidence="8 10">
    <name type="scientific">Hortaea werneckii</name>
    <name type="common">Black yeast</name>
    <name type="synonym">Cladosporium werneckii</name>
    <dbReference type="NCBI Taxonomy" id="91943"/>
    <lineage>
        <taxon>Eukaryota</taxon>
        <taxon>Fungi</taxon>
        <taxon>Dikarya</taxon>
        <taxon>Ascomycota</taxon>
        <taxon>Pezizomycotina</taxon>
        <taxon>Dothideomycetes</taxon>
        <taxon>Dothideomycetidae</taxon>
        <taxon>Mycosphaerellales</taxon>
        <taxon>Teratosphaeriaceae</taxon>
        <taxon>Hortaea</taxon>
    </lineage>
</organism>
<dbReference type="CDD" id="cd06848">
    <property type="entry name" value="GCS_H"/>
    <property type="match status" value="1"/>
</dbReference>
<dbReference type="GO" id="GO:0005960">
    <property type="term" value="C:glycine cleavage complex"/>
    <property type="evidence" value="ECO:0007669"/>
    <property type="project" value="UniProtKB-UniRule"/>
</dbReference>
<evidence type="ECO:0000256" key="1">
    <source>
        <dbReference type="ARBA" id="ARBA00009249"/>
    </source>
</evidence>
<evidence type="ECO:0000313" key="10">
    <source>
        <dbReference type="Proteomes" id="UP000282582"/>
    </source>
</evidence>
<dbReference type="Pfam" id="PF01597">
    <property type="entry name" value="GCV_H"/>
    <property type="match status" value="1"/>
</dbReference>
<evidence type="ECO:0000256" key="4">
    <source>
        <dbReference type="PIRSR" id="PIRSR617453-50"/>
    </source>
</evidence>
<evidence type="ECO:0000313" key="9">
    <source>
        <dbReference type="Proteomes" id="UP000281245"/>
    </source>
</evidence>
<dbReference type="PROSITE" id="PS50968">
    <property type="entry name" value="BIOTINYL_LIPOYL"/>
    <property type="match status" value="1"/>
</dbReference>
<dbReference type="InterPro" id="IPR011053">
    <property type="entry name" value="Single_hybrid_motif"/>
</dbReference>
<evidence type="ECO:0000313" key="7">
    <source>
        <dbReference type="EMBL" id="RMX74979.1"/>
    </source>
</evidence>
<comment type="similarity">
    <text evidence="1 5">Belongs to the GcvH family.</text>
</comment>
<dbReference type="InterPro" id="IPR003016">
    <property type="entry name" value="2-oxoA_DH_lipoyl-BS"/>
</dbReference>
<evidence type="ECO:0000256" key="2">
    <source>
        <dbReference type="ARBA" id="ARBA00022823"/>
    </source>
</evidence>
<comment type="subcellular location">
    <subcellularLocation>
        <location evidence="5">Mitochondrion</location>
    </subcellularLocation>
</comment>
<dbReference type="VEuPathDB" id="FungiDB:BTJ68_12789"/>
<dbReference type="Gene3D" id="2.40.50.100">
    <property type="match status" value="1"/>
</dbReference>
<dbReference type="PANTHER" id="PTHR11715">
    <property type="entry name" value="GLYCINE CLEAVAGE SYSTEM H PROTEIN"/>
    <property type="match status" value="1"/>
</dbReference>
<dbReference type="EMBL" id="QWIK01002137">
    <property type="protein sequence ID" value="RMX90678.1"/>
    <property type="molecule type" value="Genomic_DNA"/>
</dbReference>
<dbReference type="Proteomes" id="UP000282582">
    <property type="component" value="Unassembled WGS sequence"/>
</dbReference>
<dbReference type="InterPro" id="IPR033753">
    <property type="entry name" value="GCV_H/Fam206"/>
</dbReference>
<keyword evidence="5" id="KW-0496">Mitochondrion</keyword>
<evidence type="ECO:0000256" key="3">
    <source>
        <dbReference type="ARBA" id="ARBA00022946"/>
    </source>
</evidence>
<evidence type="ECO:0000313" key="8">
    <source>
        <dbReference type="EMBL" id="RMX90678.1"/>
    </source>
</evidence>
<comment type="caution">
    <text evidence="8">The sequence shown here is derived from an EMBL/GenBank/DDBJ whole genome shotgun (WGS) entry which is preliminary data.</text>
</comment>
<dbReference type="InterPro" id="IPR017453">
    <property type="entry name" value="GCV_H_sub"/>
</dbReference>
<comment type="subunit">
    <text evidence="5">The glycine cleavage system is composed of four proteins: P, T, L and H.</text>
</comment>
<proteinExistence type="inferred from homology"/>
<dbReference type="Proteomes" id="UP000281245">
    <property type="component" value="Unassembled WGS sequence"/>
</dbReference>
<feature type="modified residue" description="N6-lipoyllysine" evidence="4">
    <location>
        <position position="171"/>
    </location>
</feature>
<dbReference type="OrthoDB" id="10264154at2759"/>
<dbReference type="GO" id="GO:0005739">
    <property type="term" value="C:mitochondrion"/>
    <property type="evidence" value="ECO:0007669"/>
    <property type="project" value="UniProtKB-SubCell"/>
</dbReference>
<comment type="function">
    <text evidence="5">The H protein shuttles the methylamine group of glycine from the P protein to the T protein.</text>
</comment>
<name>A0A3M6XJF5_HORWE</name>
<dbReference type="AlphaFoldDB" id="A0A3M6XJF5"/>
<accession>A0A3M6XJF5</accession>
<evidence type="ECO:0000259" key="6">
    <source>
        <dbReference type="PROSITE" id="PS50968"/>
    </source>
</evidence>
<dbReference type="GO" id="GO:0019464">
    <property type="term" value="P:glycine decarboxylation via glycine cleavage system"/>
    <property type="evidence" value="ECO:0007669"/>
    <property type="project" value="UniProtKB-UniRule"/>
</dbReference>
<dbReference type="SUPFAM" id="SSF51230">
    <property type="entry name" value="Single hybrid motif"/>
    <property type="match status" value="1"/>
</dbReference>
<keyword evidence="3 5" id="KW-0809">Transit peptide</keyword>
<comment type="cofactor">
    <cofactor evidence="5">
        <name>(R)-lipoate</name>
        <dbReference type="ChEBI" id="CHEBI:83088"/>
    </cofactor>
    <text evidence="5">Binds 1 lipoyl cofactor covalently.</text>
</comment>
<gene>
    <name evidence="8" type="ORF">D0868_14434</name>
    <name evidence="7" type="ORF">D0869_12056</name>
</gene>
<dbReference type="PANTHER" id="PTHR11715:SF3">
    <property type="entry name" value="GLYCINE CLEAVAGE SYSTEM H PROTEIN-RELATED"/>
    <property type="match status" value="1"/>
</dbReference>
<dbReference type="InterPro" id="IPR000089">
    <property type="entry name" value="Biotin_lipoyl"/>
</dbReference>
<dbReference type="EMBL" id="QWIJ01001394">
    <property type="protein sequence ID" value="RMX74979.1"/>
    <property type="molecule type" value="Genomic_DNA"/>
</dbReference>